<evidence type="ECO:0000313" key="1">
    <source>
        <dbReference type="EMBL" id="SKB03598.1"/>
    </source>
</evidence>
<evidence type="ECO:0008006" key="3">
    <source>
        <dbReference type="Google" id="ProtNLM"/>
    </source>
</evidence>
<name>A0A1T4YPT7_9ACTN</name>
<dbReference type="OrthoDB" id="4833339at2"/>
<dbReference type="AlphaFoldDB" id="A0A1T4YPT7"/>
<evidence type="ECO:0000313" key="2">
    <source>
        <dbReference type="Proteomes" id="UP000191040"/>
    </source>
</evidence>
<dbReference type="RefSeq" id="WP_153302826.1">
    <property type="nucleotide sequence ID" value="NZ_LT796768.1"/>
</dbReference>
<gene>
    <name evidence="1" type="ORF">SAMN06295964_0289</name>
</gene>
<reference evidence="2" key="1">
    <citation type="submission" date="2017-02" db="EMBL/GenBank/DDBJ databases">
        <authorList>
            <person name="Varghese N."/>
            <person name="Submissions S."/>
        </authorList>
    </citation>
    <scope>NUCLEOTIDE SEQUENCE [LARGE SCALE GENOMIC DNA]</scope>
    <source>
        <strain evidence="2">9H-4</strain>
    </source>
</reference>
<proteinExistence type="predicted"/>
<dbReference type="Proteomes" id="UP000191040">
    <property type="component" value="Chromosome I"/>
</dbReference>
<dbReference type="EMBL" id="LT796768">
    <property type="protein sequence ID" value="SKB03598.1"/>
    <property type="molecule type" value="Genomic_DNA"/>
</dbReference>
<accession>A0A1T4YPT7</accession>
<protein>
    <recommendedName>
        <fullName evidence="3">HNH endonuclease</fullName>
    </recommendedName>
</protein>
<sequence>MVNAALPDPLSDQLRSIVAGERQRAVYGLLFRRRGNPPTEHEMRFFIENVAGEEFCSLDEVLSPLDAYFDIRRNAAPDVTFELVGWTAKAASASRRSSVSLRLRAEVLASQRCAQCGRTPKRDGARLAVVQKIPINWGGEPHRDNLEALCEECNVGRQQFFAKWDHIADRIRGAVAMADPRQRIGELLRAMSPDWVRADLIEAVACAREYQDDWQRRLRDLRFLGWDYEHHNRKLDVGERTWSFYRLTKSAPWPANIATAIKHEAQRRKLEVLASN</sequence>
<keyword evidence="2" id="KW-1185">Reference proteome</keyword>
<dbReference type="Gene3D" id="1.10.30.50">
    <property type="match status" value="1"/>
</dbReference>
<organism evidence="1 2">
    <name type="scientific">Aeromicrobium choanae</name>
    <dbReference type="NCBI Taxonomy" id="1736691"/>
    <lineage>
        <taxon>Bacteria</taxon>
        <taxon>Bacillati</taxon>
        <taxon>Actinomycetota</taxon>
        <taxon>Actinomycetes</taxon>
        <taxon>Propionibacteriales</taxon>
        <taxon>Nocardioidaceae</taxon>
        <taxon>Aeromicrobium</taxon>
    </lineage>
</organism>
<dbReference type="STRING" id="1736691.SAMN06295964_0289"/>